<sequence>MNHADVYKRIYTLVAEIPAGRVATYGQIAWMAGKPDAPRMVGYAMSHAPAERDLPCHRVVNRLGELAPPYAFGGGEIQRAMLEGEGVPFLENGRIDLKRCLWRLSAGEDGLEEP</sequence>
<dbReference type="InterPro" id="IPR036388">
    <property type="entry name" value="WH-like_DNA-bd_sf"/>
</dbReference>
<dbReference type="InterPro" id="IPR001497">
    <property type="entry name" value="MethylDNA_cys_MeTrfase_AS"/>
</dbReference>
<dbReference type="PROSITE" id="PS00374">
    <property type="entry name" value="MGMT"/>
    <property type="match status" value="1"/>
</dbReference>
<proteinExistence type="predicted"/>
<evidence type="ECO:0000259" key="7">
    <source>
        <dbReference type="Pfam" id="PF01035"/>
    </source>
</evidence>
<dbReference type="AlphaFoldDB" id="A0A212IUP5"/>
<comment type="catalytic activity">
    <reaction evidence="1">
        <text>a 4-O-methyl-thymidine in DNA + L-cysteinyl-[protein] = a thymidine in DNA + S-methyl-L-cysteinyl-[protein]</text>
        <dbReference type="Rhea" id="RHEA:53428"/>
        <dbReference type="Rhea" id="RHEA-COMP:10131"/>
        <dbReference type="Rhea" id="RHEA-COMP:10132"/>
        <dbReference type="Rhea" id="RHEA-COMP:13555"/>
        <dbReference type="Rhea" id="RHEA-COMP:13556"/>
        <dbReference type="ChEBI" id="CHEBI:29950"/>
        <dbReference type="ChEBI" id="CHEBI:82612"/>
        <dbReference type="ChEBI" id="CHEBI:137386"/>
        <dbReference type="ChEBI" id="CHEBI:137387"/>
        <dbReference type="EC" id="2.1.1.63"/>
    </reaction>
</comment>
<dbReference type="PANTHER" id="PTHR42942:SF1">
    <property type="entry name" value="ALKYLTRANSFERASE-LIKE PROTEIN 1"/>
    <property type="match status" value="1"/>
</dbReference>
<dbReference type="GO" id="GO:0032259">
    <property type="term" value="P:methylation"/>
    <property type="evidence" value="ECO:0007669"/>
    <property type="project" value="UniProtKB-KW"/>
</dbReference>
<evidence type="ECO:0000256" key="4">
    <source>
        <dbReference type="ARBA" id="ARBA00022763"/>
    </source>
</evidence>
<gene>
    <name evidence="8" type="ORF">KL86CLO1_10050</name>
</gene>
<evidence type="ECO:0000256" key="6">
    <source>
        <dbReference type="ARBA" id="ARBA00049348"/>
    </source>
</evidence>
<dbReference type="Pfam" id="PF01035">
    <property type="entry name" value="DNA_binding_1"/>
    <property type="match status" value="1"/>
</dbReference>
<evidence type="ECO:0000256" key="3">
    <source>
        <dbReference type="ARBA" id="ARBA00022679"/>
    </source>
</evidence>
<keyword evidence="2 8" id="KW-0489">Methyltransferase</keyword>
<dbReference type="SUPFAM" id="SSF46767">
    <property type="entry name" value="Methylated DNA-protein cysteine methyltransferase, C-terminal domain"/>
    <property type="match status" value="1"/>
</dbReference>
<evidence type="ECO:0000256" key="1">
    <source>
        <dbReference type="ARBA" id="ARBA00001286"/>
    </source>
</evidence>
<keyword evidence="3 8" id="KW-0808">Transferase</keyword>
<evidence type="ECO:0000256" key="5">
    <source>
        <dbReference type="ARBA" id="ARBA00023204"/>
    </source>
</evidence>
<dbReference type="InterPro" id="IPR052520">
    <property type="entry name" value="ATL_DNA_repair"/>
</dbReference>
<protein>
    <submittedName>
        <fullName evidence="8">6-O-methylguanine DNA methyltransferase, DNA binding domain protein</fullName>
        <ecNumber evidence="8">2.1.1.63</ecNumber>
    </submittedName>
</protein>
<organism evidence="8">
    <name type="scientific">uncultured Eubacteriales bacterium</name>
    <dbReference type="NCBI Taxonomy" id="172733"/>
    <lineage>
        <taxon>Bacteria</taxon>
        <taxon>Bacillati</taxon>
        <taxon>Bacillota</taxon>
        <taxon>Clostridia</taxon>
        <taxon>Eubacteriales</taxon>
        <taxon>environmental samples</taxon>
    </lineage>
</organism>
<dbReference type="GO" id="GO:0003908">
    <property type="term" value="F:methylated-DNA-[protein]-cysteine S-methyltransferase activity"/>
    <property type="evidence" value="ECO:0007669"/>
    <property type="project" value="UniProtKB-EC"/>
</dbReference>
<comment type="catalytic activity">
    <reaction evidence="6">
        <text>a 6-O-methyl-2'-deoxyguanosine in DNA + L-cysteinyl-[protein] = S-methyl-L-cysteinyl-[protein] + a 2'-deoxyguanosine in DNA</text>
        <dbReference type="Rhea" id="RHEA:24000"/>
        <dbReference type="Rhea" id="RHEA-COMP:10131"/>
        <dbReference type="Rhea" id="RHEA-COMP:10132"/>
        <dbReference type="Rhea" id="RHEA-COMP:11367"/>
        <dbReference type="Rhea" id="RHEA-COMP:11368"/>
        <dbReference type="ChEBI" id="CHEBI:29950"/>
        <dbReference type="ChEBI" id="CHEBI:82612"/>
        <dbReference type="ChEBI" id="CHEBI:85445"/>
        <dbReference type="ChEBI" id="CHEBI:85448"/>
        <dbReference type="EC" id="2.1.1.63"/>
    </reaction>
</comment>
<reference evidence="8" key="1">
    <citation type="submission" date="2016-04" db="EMBL/GenBank/DDBJ databases">
        <authorList>
            <person name="Evans L.H."/>
            <person name="Alamgir A."/>
            <person name="Owens N."/>
            <person name="Weber N.D."/>
            <person name="Virtaneva K."/>
            <person name="Barbian K."/>
            <person name="Babar A."/>
            <person name="Rosenke K."/>
        </authorList>
    </citation>
    <scope>NUCLEOTIDE SEQUENCE</scope>
    <source>
        <strain evidence="8">86</strain>
    </source>
</reference>
<evidence type="ECO:0000256" key="2">
    <source>
        <dbReference type="ARBA" id="ARBA00022603"/>
    </source>
</evidence>
<dbReference type="Gene3D" id="1.10.10.10">
    <property type="entry name" value="Winged helix-like DNA-binding domain superfamily/Winged helix DNA-binding domain"/>
    <property type="match status" value="1"/>
</dbReference>
<dbReference type="PANTHER" id="PTHR42942">
    <property type="entry name" value="6-O-METHYLGUANINE DNA METHYLTRANSFERASE"/>
    <property type="match status" value="1"/>
</dbReference>
<name>A0A212IUP5_9FIRM</name>
<keyword evidence="4" id="KW-0227">DNA damage</keyword>
<dbReference type="CDD" id="cd06445">
    <property type="entry name" value="ATase"/>
    <property type="match status" value="1"/>
</dbReference>
<dbReference type="InterPro" id="IPR014048">
    <property type="entry name" value="MethylDNA_cys_MeTrfase_DNA-bd"/>
</dbReference>
<dbReference type="EC" id="2.1.1.63" evidence="8"/>
<feature type="domain" description="Methylated-DNA-[protein]-cysteine S-methyltransferase DNA binding" evidence="7">
    <location>
        <begin position="6"/>
        <end position="87"/>
    </location>
</feature>
<dbReference type="EMBL" id="FLUN01000001">
    <property type="protein sequence ID" value="SBV90917.1"/>
    <property type="molecule type" value="Genomic_DNA"/>
</dbReference>
<keyword evidence="5" id="KW-0234">DNA repair</keyword>
<dbReference type="NCBIfam" id="TIGR00589">
    <property type="entry name" value="ogt"/>
    <property type="match status" value="1"/>
</dbReference>
<dbReference type="GO" id="GO:0006281">
    <property type="term" value="P:DNA repair"/>
    <property type="evidence" value="ECO:0007669"/>
    <property type="project" value="UniProtKB-KW"/>
</dbReference>
<evidence type="ECO:0000313" key="8">
    <source>
        <dbReference type="EMBL" id="SBV90917.1"/>
    </source>
</evidence>
<accession>A0A212IUP5</accession>
<dbReference type="InterPro" id="IPR036217">
    <property type="entry name" value="MethylDNA_cys_MeTrfase_DNAb"/>
</dbReference>